<dbReference type="AlphaFoldDB" id="A0A8H5XGD5"/>
<protein>
    <submittedName>
        <fullName evidence="3">Het-E-1 heterokaryon incompatibility protein</fullName>
    </submittedName>
</protein>
<dbReference type="PROSITE" id="PS50837">
    <property type="entry name" value="NACHT"/>
    <property type="match status" value="1"/>
</dbReference>
<evidence type="ECO:0000313" key="3">
    <source>
        <dbReference type="EMBL" id="KAF5693115.1"/>
    </source>
</evidence>
<name>A0A8H5XGD5_9HYPO</name>
<dbReference type="PANTHER" id="PTHR10039">
    <property type="entry name" value="AMELOGENIN"/>
    <property type="match status" value="1"/>
</dbReference>
<dbReference type="InterPro" id="IPR036322">
    <property type="entry name" value="WD40_repeat_dom_sf"/>
</dbReference>
<dbReference type="Pfam" id="PF24883">
    <property type="entry name" value="NPHP3_N"/>
    <property type="match status" value="1"/>
</dbReference>
<dbReference type="EMBL" id="JAAOAK010000049">
    <property type="protein sequence ID" value="KAF5693115.1"/>
    <property type="molecule type" value="Genomic_DNA"/>
</dbReference>
<dbReference type="Gene3D" id="2.130.10.10">
    <property type="entry name" value="YVTN repeat-like/Quinoprotein amine dehydrogenase"/>
    <property type="match status" value="3"/>
</dbReference>
<dbReference type="SUPFAM" id="SSF69322">
    <property type="entry name" value="Tricorn protease domain 2"/>
    <property type="match status" value="1"/>
</dbReference>
<organism evidence="3 4">
    <name type="scientific">Fusarium denticulatum</name>
    <dbReference type="NCBI Taxonomy" id="48507"/>
    <lineage>
        <taxon>Eukaryota</taxon>
        <taxon>Fungi</taxon>
        <taxon>Dikarya</taxon>
        <taxon>Ascomycota</taxon>
        <taxon>Pezizomycotina</taxon>
        <taxon>Sordariomycetes</taxon>
        <taxon>Hypocreomycetidae</taxon>
        <taxon>Hypocreales</taxon>
        <taxon>Nectriaceae</taxon>
        <taxon>Fusarium</taxon>
        <taxon>Fusarium fujikuroi species complex</taxon>
    </lineage>
</organism>
<evidence type="ECO:0000256" key="1">
    <source>
        <dbReference type="ARBA" id="ARBA00022737"/>
    </source>
</evidence>
<dbReference type="Proteomes" id="UP000562682">
    <property type="component" value="Unassembled WGS sequence"/>
</dbReference>
<sequence>MNDYHIGKAANAGNVKINAQTNHIYGKDEEKDSCLKDLYITNPEADKKRIEREKGGLLEGCYNWILYNDNFLQWRDDPEQHLLWIRGDPGKGKTMLLAGLITELEKTLDGGIFYFFCQATRPSHRTASNVLRGIIWLFISRRPSLSSYVRREYDQAGSNIFTDHNAWYALSGILTAILEDETSTDCIIIIDALDECAEGRGKLIGYISQCSISSKAKWNQVRLHLELNHASIANAVLKFVDHKVNQLNSTYDDPTRARIHKHLLENANDTFLWVALMILDISDRDMEWCRAILAVIAVALRPLSLQELAAADGALIQWVEDKETLESLVTSCGSLLTIRGDTVYTVHQSVNDFLRTTTKILPSDISLQHYSIFDCSMNVMRDRLHRNLYKLQESCVSIDEIDILESSPLTIVGYACVFWIDHFYVWFPKDNRQKSNVCYTTIIHFFENKYLYWLEAMSLLRCTSEAIKAMQRLEHMLDGGVSGELRVLVQDAVRFASTHRTIMDAAPLQLYDSALIFTPHLNRIKGCFNQDINQSIDVLSPDFQQWDACILTIPGMTSNVHEKAKCGFSPDGQQIAAINSNNDSILLTDASTGGFIKSIDSPGGKDAFTFHPRGNSLVTISYSYIGCSYMEVKTRLSIFHLPNGEYNRSFFVEASWRRTPLFSPDGQLLALPSSNYSVDIWNIASETKMASFRVGIGDVKHVFWIYIPSHPHALLILGAGEISIWSFHGTHQTSELMSLTSNVYPCAAAINSDRTCCAVWQDGKELVLYSWRSSIRAQIIARFDRGKDVYCASFVADDRSIALCGTFGIELWDLEEKRLVTQVTGESTNKICYGRNRQLASFGYRDGTLKIWSLDAILNNSEPTAQQSASLFKAFIRTPSGKVAVISDKAQSDMLNMAVKGRFHQLPKSPPNSPPGSFYRAESLAFGHGDYFAVATNSGAVDIFNREHDTGFYYCERRIGEHVVPECAPYNLLTIEFWGLEQIITCSNYIRFWDLKTGKHLRMVSPPPRYGVRRSNVTADGRIALGNSSSEVVVWDILCGKATQCFDLRLLRPDGVIISRLSLASSGILAISGKSWDQRFIAIGNAKDGSWIRKYSLPNDVPTLNFLTPKLELDTGLGVLKYDMEHRSSGHIPTVDAEDHWDPRYLRLFYSESEAWLMRVEINDAMFCQEHLAEICEDCSVDLRDENDGFYGFDTIDRDAIETPDASANQDGVYVCNKHNSGTCSGCFGWKKQILRARAAAKKAGRH</sequence>
<dbReference type="InterPro" id="IPR007111">
    <property type="entry name" value="NACHT_NTPase"/>
</dbReference>
<dbReference type="InterPro" id="IPR015943">
    <property type="entry name" value="WD40/YVTN_repeat-like_dom_sf"/>
</dbReference>
<keyword evidence="1" id="KW-0677">Repeat</keyword>
<gene>
    <name evidence="3" type="ORF">FDENT_2257</name>
</gene>
<comment type="caution">
    <text evidence="3">The sequence shown here is derived from an EMBL/GenBank/DDBJ whole genome shotgun (WGS) entry which is preliminary data.</text>
</comment>
<dbReference type="PANTHER" id="PTHR10039:SF14">
    <property type="entry name" value="NACHT DOMAIN-CONTAINING PROTEIN"/>
    <property type="match status" value="1"/>
</dbReference>
<evidence type="ECO:0000259" key="2">
    <source>
        <dbReference type="PROSITE" id="PS50837"/>
    </source>
</evidence>
<dbReference type="SUPFAM" id="SSF50978">
    <property type="entry name" value="WD40 repeat-like"/>
    <property type="match status" value="1"/>
</dbReference>
<keyword evidence="4" id="KW-1185">Reference proteome</keyword>
<reference evidence="3 4" key="1">
    <citation type="submission" date="2020-05" db="EMBL/GenBank/DDBJ databases">
        <title>Identification and distribution of gene clusters putatively required for synthesis of sphingolipid metabolism inhibitors in phylogenetically diverse species of the filamentous fungus Fusarium.</title>
        <authorList>
            <person name="Kim H.-S."/>
            <person name="Busman M."/>
            <person name="Brown D.W."/>
            <person name="Divon H."/>
            <person name="Uhlig S."/>
            <person name="Proctor R.H."/>
        </authorList>
    </citation>
    <scope>NUCLEOTIDE SEQUENCE [LARGE SCALE GENOMIC DNA]</scope>
    <source>
        <strain evidence="3 4">NRRL 25311</strain>
    </source>
</reference>
<feature type="domain" description="NACHT" evidence="2">
    <location>
        <begin position="81"/>
        <end position="195"/>
    </location>
</feature>
<evidence type="ECO:0000313" key="4">
    <source>
        <dbReference type="Proteomes" id="UP000562682"/>
    </source>
</evidence>
<dbReference type="Gene3D" id="3.40.50.300">
    <property type="entry name" value="P-loop containing nucleotide triphosphate hydrolases"/>
    <property type="match status" value="1"/>
</dbReference>
<dbReference type="InterPro" id="IPR027417">
    <property type="entry name" value="P-loop_NTPase"/>
</dbReference>
<proteinExistence type="predicted"/>
<accession>A0A8H5XGD5</accession>
<dbReference type="InterPro" id="IPR056884">
    <property type="entry name" value="NPHP3-like_N"/>
</dbReference>